<accession>A0A836KRL3</accession>
<dbReference type="GeneID" id="92363069"/>
<dbReference type="KEGG" id="loi:92363069"/>
<feature type="compositionally biased region" description="Polar residues" evidence="1">
    <location>
        <begin position="1"/>
        <end position="11"/>
    </location>
</feature>
<feature type="region of interest" description="Disordered" evidence="1">
    <location>
        <begin position="653"/>
        <end position="684"/>
    </location>
</feature>
<feature type="compositionally biased region" description="Polar residues" evidence="1">
    <location>
        <begin position="430"/>
        <end position="439"/>
    </location>
</feature>
<feature type="compositionally biased region" description="Polar residues" evidence="1">
    <location>
        <begin position="661"/>
        <end position="684"/>
    </location>
</feature>
<sequence length="1186" mass="123086">MLSAGQLSFQLANRHPQPHSQASSLSPAPSSSSSTTVSLLLAAAAASQQPLPASPQGSSQASSARDAASNRISPNSASASTTAAKASKAANSSDNSHSQLNELGSGRQLCETPAAPTVAKQLQQHQAGQQTPPHVLTARGPIVPGKFYSSADYPTQCRPRLSSRPPQQQQYQAPPPSENCNTSVEALTVSSLSRADQPIQAPPCYYNPSPALVSKEPPPLPSLPLQKAQQQRSSVCRRESTAAAAQVVMEPGVHTQPRPSASYSSPYSQSTSSLQQYPQIRTDTTLVSSINSSSTADPASKSASAVVAVSGSGSSCGGLRIAALHSPVTSPLYQSYPAREQQSHVSHHHTSPRGTSSSPRFAVSNTSITCSSVNELGSPVLRHGLSNPNELYTSQCRNLLEQQAQQQQHCQTKMLSQPFERRNSDTMDTVSRSLNTQNDPELVGLPPMRRNDEEDEDEMVGQAGGVVGAAGNATTLYSKGFLIATSSSAKESLESHHNGGSGIYAPTHMHDGEEQQPPCDDGEGSISQATQSRGPTASASTGISHRLLTVEEINERRRASWVASHSMSQVQSVVADTALDDSARTQKKSRNPISSTQSTNNNLSAASEVSRGSRPAHRQLTKEEADQLIAQRQQQRAAEAAVAAAASAAAAKGATAQQQQHKPSSSLANTSSINNQSGVLHLSPSDSTKPWLLSGDGTQASYFPSAPASAPPHASTNIVGSGSSVAAKPMSFEWLQGTRGGGAGGGAGYFSESTAHSWPGVHTWRDGGAAGRSASRGNVNAAVAAFLGAAEGAAGDGAPGSVFGAPANTLARAGQALSGTLTAGFTWLPNTSNWTPFDQLQRLQHQEQTFFSLAPPAPLQAGSVSGATNAAPWGRSAGTIGLSGDTLHGGSLTSFPSLLTAAVLQGLSQQHIEERIRQCDVQLERLRQEREQLVRELQRRLHSATDGEHQQQPQHNHRTATSWPGALGPNAVTITSRVMSTVQGGPAMPPNGVATEGAGAIGGSGSAVDQSPLWQFFGDLVSDGNVARKAVPRGPADARESPAPCINPVKGIDTEEWAGRAPAAAADRRRQSGTGAVGGGGGGSVGNWSAGERCGGRNRRRADTGNQRCISDGSNNNGASSSASAVATSSNVGGGGHSTNNRCSHDNTPQEQKYLQTDPFSMYMHNKKIATAGAATTPAGSRDSAA</sequence>
<reference evidence="3" key="1">
    <citation type="journal article" date="2021" name="Microbiol. Resour. Announc.">
        <title>LGAAP: Leishmaniinae Genome Assembly and Annotation Pipeline.</title>
        <authorList>
            <person name="Almutairi H."/>
            <person name="Urbaniak M.D."/>
            <person name="Bates M.D."/>
            <person name="Jariyapan N."/>
            <person name="Kwakye-Nuako G."/>
            <person name="Thomaz-Soccol V."/>
            <person name="Al-Salem W.S."/>
            <person name="Dillon R.J."/>
            <person name="Bates P.A."/>
            <person name="Gatherer D."/>
        </authorList>
    </citation>
    <scope>NUCLEOTIDE SEQUENCE [LARGE SCALE GENOMIC DNA]</scope>
</reference>
<dbReference type="AlphaFoldDB" id="A0A836KRL3"/>
<feature type="compositionally biased region" description="Low complexity" evidence="1">
    <location>
        <begin position="256"/>
        <end position="276"/>
    </location>
</feature>
<feature type="region of interest" description="Disordered" evidence="1">
    <location>
        <begin position="1059"/>
        <end position="1158"/>
    </location>
</feature>
<feature type="compositionally biased region" description="Polar residues" evidence="1">
    <location>
        <begin position="352"/>
        <end position="362"/>
    </location>
</feature>
<feature type="compositionally biased region" description="Gly residues" evidence="1">
    <location>
        <begin position="1075"/>
        <end position="1085"/>
    </location>
</feature>
<feature type="region of interest" description="Disordered" evidence="1">
    <location>
        <begin position="703"/>
        <end position="722"/>
    </location>
</feature>
<reference evidence="3" key="2">
    <citation type="journal article" date="2021" name="Sci. Data">
        <title>Chromosome-scale genome sequencing, assembly and annotation of six genomes from subfamily Leishmaniinae.</title>
        <authorList>
            <person name="Almutairi H."/>
            <person name="Urbaniak M.D."/>
            <person name="Bates M.D."/>
            <person name="Jariyapan N."/>
            <person name="Kwakye-Nuako G."/>
            <person name="Thomaz Soccol V."/>
            <person name="Al-Salem W.S."/>
            <person name="Dillon R.J."/>
            <person name="Bates P.A."/>
            <person name="Gatherer D."/>
        </authorList>
    </citation>
    <scope>NUCLEOTIDE SEQUENCE [LARGE SCALE GENOMIC DNA]</scope>
</reference>
<dbReference type="Proteomes" id="UP000674143">
    <property type="component" value="Unassembled WGS sequence"/>
</dbReference>
<feature type="compositionally biased region" description="Low complexity" evidence="1">
    <location>
        <begin position="1113"/>
        <end position="1131"/>
    </location>
</feature>
<feature type="region of interest" description="Disordered" evidence="1">
    <location>
        <begin position="338"/>
        <end position="362"/>
    </location>
</feature>
<dbReference type="RefSeq" id="XP_067064518.1">
    <property type="nucleotide sequence ID" value="XM_067209135.1"/>
</dbReference>
<feature type="compositionally biased region" description="Polar residues" evidence="1">
    <location>
        <begin position="591"/>
        <end position="607"/>
    </location>
</feature>
<feature type="region of interest" description="Disordered" evidence="1">
    <location>
        <begin position="430"/>
        <end position="453"/>
    </location>
</feature>
<evidence type="ECO:0000256" key="1">
    <source>
        <dbReference type="SAM" id="MobiDB-lite"/>
    </source>
</evidence>
<feature type="compositionally biased region" description="Low complexity" evidence="1">
    <location>
        <begin position="156"/>
        <end position="172"/>
    </location>
</feature>
<dbReference type="SMR" id="A0A836KRL3"/>
<gene>
    <name evidence="2" type="ORF">LSCM4_07233</name>
</gene>
<feature type="compositionally biased region" description="Polar residues" evidence="1">
    <location>
        <begin position="1138"/>
        <end position="1158"/>
    </location>
</feature>
<feature type="compositionally biased region" description="Low complexity" evidence="1">
    <location>
        <begin position="20"/>
        <end position="93"/>
    </location>
</feature>
<feature type="region of interest" description="Disordered" evidence="1">
    <location>
        <begin position="116"/>
        <end position="181"/>
    </location>
</feature>
<protein>
    <submittedName>
        <fullName evidence="2">Uncharacterized protein</fullName>
    </submittedName>
</protein>
<evidence type="ECO:0000313" key="2">
    <source>
        <dbReference type="EMBL" id="KAG5483022.1"/>
    </source>
</evidence>
<feature type="compositionally biased region" description="Low complexity" evidence="1">
    <location>
        <begin position="703"/>
        <end position="715"/>
    </location>
</feature>
<evidence type="ECO:0000313" key="3">
    <source>
        <dbReference type="Proteomes" id="UP000674143"/>
    </source>
</evidence>
<feature type="region of interest" description="Disordered" evidence="1">
    <location>
        <begin position="249"/>
        <end position="276"/>
    </location>
</feature>
<feature type="compositionally biased region" description="Low complexity" evidence="1">
    <location>
        <begin position="121"/>
        <end position="130"/>
    </location>
</feature>
<feature type="region of interest" description="Disordered" evidence="1">
    <location>
        <begin position="492"/>
        <end position="543"/>
    </location>
</feature>
<proteinExistence type="predicted"/>
<feature type="compositionally biased region" description="Polar residues" evidence="1">
    <location>
        <begin position="950"/>
        <end position="962"/>
    </location>
</feature>
<organism evidence="2 3">
    <name type="scientific">Leishmania orientalis</name>
    <dbReference type="NCBI Taxonomy" id="2249476"/>
    <lineage>
        <taxon>Eukaryota</taxon>
        <taxon>Discoba</taxon>
        <taxon>Euglenozoa</taxon>
        <taxon>Kinetoplastea</taxon>
        <taxon>Metakinetoplastina</taxon>
        <taxon>Trypanosomatida</taxon>
        <taxon>Trypanosomatidae</taxon>
        <taxon>Leishmaniinae</taxon>
        <taxon>Leishmania</taxon>
    </lineage>
</organism>
<feature type="compositionally biased region" description="Polar residues" evidence="1">
    <location>
        <begin position="525"/>
        <end position="543"/>
    </location>
</feature>
<comment type="caution">
    <text evidence="2">The sequence shown here is derived from an EMBL/GenBank/DDBJ whole genome shotgun (WGS) entry which is preliminary data.</text>
</comment>
<dbReference type="EMBL" id="JAFHLR010000015">
    <property type="protein sequence ID" value="KAG5483022.1"/>
    <property type="molecule type" value="Genomic_DNA"/>
</dbReference>
<feature type="region of interest" description="Disordered" evidence="1">
    <location>
        <begin position="1031"/>
        <end position="1050"/>
    </location>
</feature>
<name>A0A836KRL3_9TRYP</name>
<feature type="region of interest" description="Disordered" evidence="1">
    <location>
        <begin position="941"/>
        <end position="970"/>
    </location>
</feature>
<feature type="region of interest" description="Disordered" evidence="1">
    <location>
        <begin position="1"/>
        <end position="101"/>
    </location>
</feature>
<keyword evidence="3" id="KW-1185">Reference proteome</keyword>
<feature type="region of interest" description="Disordered" evidence="1">
    <location>
        <begin position="578"/>
        <end position="621"/>
    </location>
</feature>